<feature type="domain" description="CusB-like beta-barrel" evidence="4">
    <location>
        <begin position="248"/>
        <end position="317"/>
    </location>
</feature>
<evidence type="ECO:0000256" key="1">
    <source>
        <dbReference type="ARBA" id="ARBA00009477"/>
    </source>
</evidence>
<organism evidence="5 6">
    <name type="scientific">Pollutimonas thiosulfatoxidans</name>
    <dbReference type="NCBI Taxonomy" id="2028345"/>
    <lineage>
        <taxon>Bacteria</taxon>
        <taxon>Pseudomonadati</taxon>
        <taxon>Pseudomonadota</taxon>
        <taxon>Betaproteobacteria</taxon>
        <taxon>Burkholderiales</taxon>
        <taxon>Alcaligenaceae</taxon>
        <taxon>Pollutimonas</taxon>
    </lineage>
</organism>
<dbReference type="NCBIfam" id="TIGR01730">
    <property type="entry name" value="RND_mfp"/>
    <property type="match status" value="1"/>
</dbReference>
<dbReference type="GO" id="GO:1990281">
    <property type="term" value="C:efflux pump complex"/>
    <property type="evidence" value="ECO:0007669"/>
    <property type="project" value="TreeGrafter"/>
</dbReference>
<dbReference type="OrthoDB" id="9806939at2"/>
<dbReference type="InterPro" id="IPR058792">
    <property type="entry name" value="Beta-barrel_RND_2"/>
</dbReference>
<dbReference type="PANTHER" id="PTHR30469">
    <property type="entry name" value="MULTIDRUG RESISTANCE PROTEIN MDTA"/>
    <property type="match status" value="1"/>
</dbReference>
<sequence>MLAQIKTRSLPGRYRKWALALIIVAIGIGFFAVRAWQGPVVQASQVVKRPLIQQVVATGRIVAESRVQVGSELTSVVTDRLVREGDRVVAGQVLLRLRDDEYLARQQEALAALTQLEKIRRPQAMAALNQAEAQLAQARREVQRREKLVAANATPREDKERAEQALAVALAAAEQARVDSTSLSPGQTEEVLLQARLDAAEAALSKTVVRAQFPGTILTRHVEQGDVVQPGQVLFEIARDDDIEILVPVDERNLGLLRVGQQAVCIADAYPQQSFSAVVQRIAPTVDAERGTVDVRLAVTTIPEYVRNDLTVTATIETASLPSTLTVPNEALFNRRSAQASVWRIRNGVAIETRIDLGLRGATMTQVVSGLEEGDWVSTSADLVQGQRVRIADHTSNTASSSAGASKELPFKL</sequence>
<keyword evidence="6" id="KW-1185">Reference proteome</keyword>
<dbReference type="AlphaFoldDB" id="A0A410G7Y9"/>
<keyword evidence="2" id="KW-0175">Coiled coil</keyword>
<protein>
    <recommendedName>
        <fullName evidence="4">CusB-like beta-barrel domain-containing protein</fullName>
    </recommendedName>
</protein>
<dbReference type="Pfam" id="PF25954">
    <property type="entry name" value="Beta-barrel_RND_2"/>
    <property type="match status" value="1"/>
</dbReference>
<evidence type="ECO:0000256" key="3">
    <source>
        <dbReference type="SAM" id="MobiDB-lite"/>
    </source>
</evidence>
<evidence type="ECO:0000256" key="2">
    <source>
        <dbReference type="SAM" id="Coils"/>
    </source>
</evidence>
<evidence type="ECO:0000313" key="5">
    <source>
        <dbReference type="EMBL" id="QAA92424.1"/>
    </source>
</evidence>
<feature type="region of interest" description="Disordered" evidence="3">
    <location>
        <begin position="394"/>
        <end position="413"/>
    </location>
</feature>
<name>A0A410G7Y9_9BURK</name>
<dbReference type="KEGG" id="pus:CKA81_00095"/>
<gene>
    <name evidence="5" type="ORF">CKA81_00095</name>
</gene>
<dbReference type="Gene3D" id="2.40.50.100">
    <property type="match status" value="1"/>
</dbReference>
<dbReference type="Gene3D" id="2.40.30.170">
    <property type="match status" value="1"/>
</dbReference>
<feature type="coiled-coil region" evidence="2">
    <location>
        <begin position="121"/>
        <end position="179"/>
    </location>
</feature>
<dbReference type="RefSeq" id="WP_128353469.1">
    <property type="nucleotide sequence ID" value="NZ_CP022987.1"/>
</dbReference>
<accession>A0A410G7Y9</accession>
<dbReference type="GO" id="GO:0015562">
    <property type="term" value="F:efflux transmembrane transporter activity"/>
    <property type="evidence" value="ECO:0007669"/>
    <property type="project" value="TreeGrafter"/>
</dbReference>
<comment type="similarity">
    <text evidence="1">Belongs to the membrane fusion protein (MFP) (TC 8.A.1) family.</text>
</comment>
<evidence type="ECO:0000259" key="4">
    <source>
        <dbReference type="Pfam" id="PF25954"/>
    </source>
</evidence>
<dbReference type="SUPFAM" id="SSF111369">
    <property type="entry name" value="HlyD-like secretion proteins"/>
    <property type="match status" value="1"/>
</dbReference>
<proteinExistence type="inferred from homology"/>
<dbReference type="Gene3D" id="2.40.420.20">
    <property type="match status" value="1"/>
</dbReference>
<reference evidence="5 6" key="1">
    <citation type="submission" date="2017-08" db="EMBL/GenBank/DDBJ databases">
        <authorList>
            <person name="Park S.-J."/>
            <person name="Kim H."/>
        </authorList>
    </citation>
    <scope>NUCLEOTIDE SEQUENCE [LARGE SCALE GENOMIC DNA]</scope>
    <source>
        <strain evidence="6">ye3</strain>
    </source>
</reference>
<dbReference type="EMBL" id="CP022987">
    <property type="protein sequence ID" value="QAA92424.1"/>
    <property type="molecule type" value="Genomic_DNA"/>
</dbReference>
<evidence type="ECO:0000313" key="6">
    <source>
        <dbReference type="Proteomes" id="UP000283474"/>
    </source>
</evidence>
<dbReference type="Proteomes" id="UP000283474">
    <property type="component" value="Chromosome"/>
</dbReference>
<dbReference type="Gene3D" id="1.10.287.470">
    <property type="entry name" value="Helix hairpin bin"/>
    <property type="match status" value="1"/>
</dbReference>
<dbReference type="PANTHER" id="PTHR30469:SF15">
    <property type="entry name" value="HLYD FAMILY OF SECRETION PROTEINS"/>
    <property type="match status" value="1"/>
</dbReference>
<dbReference type="InterPro" id="IPR006143">
    <property type="entry name" value="RND_pump_MFP"/>
</dbReference>